<dbReference type="InterPro" id="IPR050511">
    <property type="entry name" value="AMPK_gamma/SDS23_families"/>
</dbReference>
<dbReference type="Gene3D" id="3.10.580.10">
    <property type="entry name" value="CBS-domain"/>
    <property type="match status" value="2"/>
</dbReference>
<dbReference type="InterPro" id="IPR000644">
    <property type="entry name" value="CBS_dom"/>
</dbReference>
<evidence type="ECO:0000256" key="2">
    <source>
        <dbReference type="ARBA" id="ARBA00023122"/>
    </source>
</evidence>
<dbReference type="EMBL" id="FUEG01000001">
    <property type="protein sequence ID" value="SJK98392.1"/>
    <property type="molecule type" value="Genomic_DNA"/>
</dbReference>
<organism evidence="6 7">
    <name type="scientific">Armillaria ostoyae</name>
    <name type="common">Armillaria root rot fungus</name>
    <dbReference type="NCBI Taxonomy" id="47428"/>
    <lineage>
        <taxon>Eukaryota</taxon>
        <taxon>Fungi</taxon>
        <taxon>Dikarya</taxon>
        <taxon>Basidiomycota</taxon>
        <taxon>Agaricomycotina</taxon>
        <taxon>Agaricomycetes</taxon>
        <taxon>Agaricomycetidae</taxon>
        <taxon>Agaricales</taxon>
        <taxon>Marasmiineae</taxon>
        <taxon>Physalacriaceae</taxon>
        <taxon>Armillaria</taxon>
    </lineage>
</organism>
<feature type="domain" description="CBS" evidence="5">
    <location>
        <begin position="235"/>
        <end position="297"/>
    </location>
</feature>
<evidence type="ECO:0000259" key="5">
    <source>
        <dbReference type="PROSITE" id="PS51371"/>
    </source>
</evidence>
<dbReference type="OMA" id="DWTQISI"/>
<keyword evidence="1" id="KW-0677">Repeat</keyword>
<evidence type="ECO:0000256" key="4">
    <source>
        <dbReference type="SAM" id="MobiDB-lite"/>
    </source>
</evidence>
<feature type="compositionally biased region" description="Low complexity" evidence="4">
    <location>
        <begin position="402"/>
        <end position="452"/>
    </location>
</feature>
<feature type="region of interest" description="Disordered" evidence="4">
    <location>
        <begin position="392"/>
        <end position="459"/>
    </location>
</feature>
<dbReference type="STRING" id="47428.A0A284QPJ8"/>
<dbReference type="AlphaFoldDB" id="A0A284QPJ8"/>
<dbReference type="PANTHER" id="PTHR13780:SF36">
    <property type="entry name" value="CBS DOMAIN-CONTAINING PROTEIN"/>
    <property type="match status" value="1"/>
</dbReference>
<dbReference type="PROSITE" id="PS51371">
    <property type="entry name" value="CBS"/>
    <property type="match status" value="1"/>
</dbReference>
<dbReference type="InterPro" id="IPR046342">
    <property type="entry name" value="CBS_dom_sf"/>
</dbReference>
<evidence type="ECO:0000313" key="6">
    <source>
        <dbReference type="EMBL" id="SJK98392.1"/>
    </source>
</evidence>
<dbReference type="OrthoDB" id="449052at2759"/>
<dbReference type="PANTHER" id="PTHR13780">
    <property type="entry name" value="AMP-ACTIVATED PROTEIN KINASE, GAMMA REGULATORY SUBUNIT"/>
    <property type="match status" value="1"/>
</dbReference>
<reference evidence="7" key="1">
    <citation type="journal article" date="2017" name="Nat. Ecol. Evol.">
        <title>Genome expansion and lineage-specific genetic innovations in the forest pathogenic fungi Armillaria.</title>
        <authorList>
            <person name="Sipos G."/>
            <person name="Prasanna A.N."/>
            <person name="Walter M.C."/>
            <person name="O'Connor E."/>
            <person name="Balint B."/>
            <person name="Krizsan K."/>
            <person name="Kiss B."/>
            <person name="Hess J."/>
            <person name="Varga T."/>
            <person name="Slot J."/>
            <person name="Riley R."/>
            <person name="Boka B."/>
            <person name="Rigling D."/>
            <person name="Barry K."/>
            <person name="Lee J."/>
            <person name="Mihaltcheva S."/>
            <person name="LaButti K."/>
            <person name="Lipzen A."/>
            <person name="Waldron R."/>
            <person name="Moloney N.M."/>
            <person name="Sperisen C."/>
            <person name="Kredics L."/>
            <person name="Vagvoelgyi C."/>
            <person name="Patrignani A."/>
            <person name="Fitzpatrick D."/>
            <person name="Nagy I."/>
            <person name="Doyle S."/>
            <person name="Anderson J.B."/>
            <person name="Grigoriev I.V."/>
            <person name="Gueldener U."/>
            <person name="Muensterkoetter M."/>
            <person name="Nagy L.G."/>
        </authorList>
    </citation>
    <scope>NUCLEOTIDE SEQUENCE [LARGE SCALE GENOMIC DNA]</scope>
    <source>
        <strain evidence="7">C18/9</strain>
    </source>
</reference>
<protein>
    <recommendedName>
        <fullName evidence="5">CBS domain-containing protein</fullName>
    </recommendedName>
</protein>
<name>A0A284QPJ8_ARMOS</name>
<evidence type="ECO:0000256" key="3">
    <source>
        <dbReference type="PROSITE-ProRule" id="PRU00703"/>
    </source>
</evidence>
<gene>
    <name evidence="6" type="ORF">ARMOST_01658</name>
</gene>
<dbReference type="Pfam" id="PF00571">
    <property type="entry name" value="CBS"/>
    <property type="match status" value="1"/>
</dbReference>
<dbReference type="SUPFAM" id="SSF54631">
    <property type="entry name" value="CBS-domain pair"/>
    <property type="match status" value="2"/>
</dbReference>
<dbReference type="SMART" id="SM00116">
    <property type="entry name" value="CBS"/>
    <property type="match status" value="2"/>
</dbReference>
<evidence type="ECO:0000256" key="1">
    <source>
        <dbReference type="ARBA" id="ARBA00022737"/>
    </source>
</evidence>
<dbReference type="GO" id="GO:0004865">
    <property type="term" value="F:protein serine/threonine phosphatase inhibitor activity"/>
    <property type="evidence" value="ECO:0007669"/>
    <property type="project" value="TreeGrafter"/>
</dbReference>
<accession>A0A284QPJ8</accession>
<dbReference type="CDD" id="cd02205">
    <property type="entry name" value="CBS_pair_SF"/>
    <property type="match status" value="1"/>
</dbReference>
<keyword evidence="7" id="KW-1185">Reference proteome</keyword>
<evidence type="ECO:0000313" key="7">
    <source>
        <dbReference type="Proteomes" id="UP000219338"/>
    </source>
</evidence>
<sequence>MAQSRRMSESYHGSWITAEPTAIANTPADSQDWVNHWRSIFARDLIDSRIVTVDAQTSVEEACEVGVSSWLADNRRLQRFSQTLLTEDILCLTVKSSDATVGLFDFSDVNAFLTLAATRRHTLPPDDSKEDRRVHEIVAAARTGHVPVQLVSNLSEKNPLVVLPYDATIISLLEHFSHGTHKVLVQEAEPPNDYLGIVSDRRLLDWFSSYASENPSLRDFLSNPLHAFSLPSLNLYTSVIAATSTASVLDAMRLMSEEGVSSVAVVDDETSVLLSAVSVTDIGKIVVPSESKHILSTPLHQFIAQIKDSDGSEDGADKYPVYSVLPTNSMLYTMQKLLATNAHRLFVTQDNPSGGSSPIVSYITSGNLSGIVSIVDILSIFGRMANIEDVDPKRMQRHRRASSSASSHSSLSDELSRSRPSSRTSARRSLSLRNSKTMNRNSRASFSSESASQPIERNA</sequence>
<dbReference type="GO" id="GO:0042149">
    <property type="term" value="P:cellular response to glucose starvation"/>
    <property type="evidence" value="ECO:0007669"/>
    <property type="project" value="TreeGrafter"/>
</dbReference>
<keyword evidence="2 3" id="KW-0129">CBS domain</keyword>
<dbReference type="Proteomes" id="UP000219338">
    <property type="component" value="Unassembled WGS sequence"/>
</dbReference>
<proteinExistence type="predicted"/>